<dbReference type="WBParaSite" id="EVEC_0001035301-mRNA-1">
    <property type="protein sequence ID" value="EVEC_0001035301-mRNA-1"/>
    <property type="gene ID" value="EVEC_0001035301"/>
</dbReference>
<dbReference type="AlphaFoldDB" id="A0A0N4VHQ2"/>
<proteinExistence type="predicted"/>
<organism evidence="3">
    <name type="scientific">Enterobius vermicularis</name>
    <name type="common">Human pinworm</name>
    <dbReference type="NCBI Taxonomy" id="51028"/>
    <lineage>
        <taxon>Eukaryota</taxon>
        <taxon>Metazoa</taxon>
        <taxon>Ecdysozoa</taxon>
        <taxon>Nematoda</taxon>
        <taxon>Chromadorea</taxon>
        <taxon>Rhabditida</taxon>
        <taxon>Spirurina</taxon>
        <taxon>Oxyuridomorpha</taxon>
        <taxon>Oxyuroidea</taxon>
        <taxon>Oxyuridae</taxon>
        <taxon>Enterobius</taxon>
    </lineage>
</organism>
<name>A0A0N4VHQ2_ENTVE</name>
<accession>A0A0N4VHQ2</accession>
<reference evidence="3" key="1">
    <citation type="submission" date="2017-02" db="UniProtKB">
        <authorList>
            <consortium name="WormBaseParasite"/>
        </authorList>
    </citation>
    <scope>IDENTIFICATION</scope>
</reference>
<evidence type="ECO:0000313" key="1">
    <source>
        <dbReference type="EMBL" id="VDD94947.1"/>
    </source>
</evidence>
<reference evidence="1 2" key="2">
    <citation type="submission" date="2018-10" db="EMBL/GenBank/DDBJ databases">
        <authorList>
            <consortium name="Pathogen Informatics"/>
        </authorList>
    </citation>
    <scope>NUCLEOTIDE SEQUENCE [LARGE SCALE GENOMIC DNA]</scope>
</reference>
<evidence type="ECO:0000313" key="3">
    <source>
        <dbReference type="WBParaSite" id="EVEC_0001035301-mRNA-1"/>
    </source>
</evidence>
<dbReference type="Proteomes" id="UP000274131">
    <property type="component" value="Unassembled WGS sequence"/>
</dbReference>
<evidence type="ECO:0000313" key="2">
    <source>
        <dbReference type="Proteomes" id="UP000274131"/>
    </source>
</evidence>
<sequence length="68" mass="7024">MKNGGICRRETNEAQKCSEILGKRREWRLVVFFSSKNVQCDDGGDGVGVRCAAGDGGAGGAGAGSDDC</sequence>
<keyword evidence="2" id="KW-1185">Reference proteome</keyword>
<protein>
    <submittedName>
        <fullName evidence="3">SRCR domain-containing protein</fullName>
    </submittedName>
</protein>
<gene>
    <name evidence="1" type="ORF">EVEC_LOCUS9698</name>
</gene>
<dbReference type="EMBL" id="UXUI01010234">
    <property type="protein sequence ID" value="VDD94947.1"/>
    <property type="molecule type" value="Genomic_DNA"/>
</dbReference>